<feature type="region of interest" description="Disordered" evidence="1">
    <location>
        <begin position="1"/>
        <end position="81"/>
    </location>
</feature>
<gene>
    <name evidence="2" type="ORF">GCM10010422_10480</name>
</gene>
<organism evidence="2 3">
    <name type="scientific">Streptomyces graminearus</name>
    <dbReference type="NCBI Taxonomy" id="284030"/>
    <lineage>
        <taxon>Bacteria</taxon>
        <taxon>Bacillati</taxon>
        <taxon>Actinomycetota</taxon>
        <taxon>Actinomycetes</taxon>
        <taxon>Kitasatosporales</taxon>
        <taxon>Streptomycetaceae</taxon>
        <taxon>Streptomyces</taxon>
    </lineage>
</organism>
<feature type="compositionally biased region" description="Low complexity" evidence="1">
    <location>
        <begin position="26"/>
        <end position="39"/>
    </location>
</feature>
<evidence type="ECO:0000313" key="2">
    <source>
        <dbReference type="EMBL" id="GAA2470294.1"/>
    </source>
</evidence>
<dbReference type="Proteomes" id="UP001501721">
    <property type="component" value="Unassembled WGS sequence"/>
</dbReference>
<name>A0ABN3KRU6_9ACTN</name>
<reference evidence="2 3" key="1">
    <citation type="journal article" date="2019" name="Int. J. Syst. Evol. Microbiol.">
        <title>The Global Catalogue of Microorganisms (GCM) 10K type strain sequencing project: providing services to taxonomists for standard genome sequencing and annotation.</title>
        <authorList>
            <consortium name="The Broad Institute Genomics Platform"/>
            <consortium name="The Broad Institute Genome Sequencing Center for Infectious Disease"/>
            <person name="Wu L."/>
            <person name="Ma J."/>
        </authorList>
    </citation>
    <scope>NUCLEOTIDE SEQUENCE [LARGE SCALE GENOMIC DNA]</scope>
    <source>
        <strain evidence="2 3">JCM 6923</strain>
    </source>
</reference>
<protein>
    <submittedName>
        <fullName evidence="2">Uncharacterized protein</fullName>
    </submittedName>
</protein>
<comment type="caution">
    <text evidence="2">The sequence shown here is derived from an EMBL/GenBank/DDBJ whole genome shotgun (WGS) entry which is preliminary data.</text>
</comment>
<accession>A0ABN3KRU6</accession>
<dbReference type="EMBL" id="BAAATL010000003">
    <property type="protein sequence ID" value="GAA2470294.1"/>
    <property type="molecule type" value="Genomic_DNA"/>
</dbReference>
<keyword evidence="3" id="KW-1185">Reference proteome</keyword>
<sequence length="81" mass="8391">MVQYGDTGDDVVRAGRQPVGGGGQGVPDVRGGPGVLPRPLQDLRVGVDRVHPLRPPGQQPRELPGTAPHVQRPAGPPGQLP</sequence>
<evidence type="ECO:0000256" key="1">
    <source>
        <dbReference type="SAM" id="MobiDB-lite"/>
    </source>
</evidence>
<evidence type="ECO:0000313" key="3">
    <source>
        <dbReference type="Proteomes" id="UP001501721"/>
    </source>
</evidence>
<proteinExistence type="predicted"/>